<dbReference type="PROSITE" id="PS51819">
    <property type="entry name" value="VOC"/>
    <property type="match status" value="1"/>
</dbReference>
<evidence type="ECO:0000259" key="1">
    <source>
        <dbReference type="PROSITE" id="PS51819"/>
    </source>
</evidence>
<accession>A0ABV3DH47</accession>
<sequence length="114" mass="11854">MSAQGLSAAFPVADMTAAVAFMSAVLGTEPTFVDGDRWAQFDVNGNRIALSGTDREGEGASVMVKVADLEAALTPLREAGFKVAEPVQGPHEVRAQVVGPDGWAAVLYQPAPRA</sequence>
<dbReference type="InterPro" id="IPR029068">
    <property type="entry name" value="Glyas_Bleomycin-R_OHBP_Dase"/>
</dbReference>
<dbReference type="InterPro" id="IPR037523">
    <property type="entry name" value="VOC_core"/>
</dbReference>
<feature type="domain" description="VOC" evidence="1">
    <location>
        <begin position="4"/>
        <end position="110"/>
    </location>
</feature>
<name>A0ABV3DH47_9ACTN</name>
<dbReference type="InterPro" id="IPR004360">
    <property type="entry name" value="Glyas_Fos-R_dOase_dom"/>
</dbReference>
<evidence type="ECO:0000313" key="3">
    <source>
        <dbReference type="Proteomes" id="UP001551482"/>
    </source>
</evidence>
<evidence type="ECO:0000313" key="2">
    <source>
        <dbReference type="EMBL" id="MEU8135006.1"/>
    </source>
</evidence>
<reference evidence="2 3" key="1">
    <citation type="submission" date="2024-06" db="EMBL/GenBank/DDBJ databases">
        <title>The Natural Products Discovery Center: Release of the First 8490 Sequenced Strains for Exploring Actinobacteria Biosynthetic Diversity.</title>
        <authorList>
            <person name="Kalkreuter E."/>
            <person name="Kautsar S.A."/>
            <person name="Yang D."/>
            <person name="Bader C.D."/>
            <person name="Teijaro C.N."/>
            <person name="Fluegel L."/>
            <person name="Davis C.M."/>
            <person name="Simpson J.R."/>
            <person name="Lauterbach L."/>
            <person name="Steele A.D."/>
            <person name="Gui C."/>
            <person name="Meng S."/>
            <person name="Li G."/>
            <person name="Viehrig K."/>
            <person name="Ye F."/>
            <person name="Su P."/>
            <person name="Kiefer A.F."/>
            <person name="Nichols A."/>
            <person name="Cepeda A.J."/>
            <person name="Yan W."/>
            <person name="Fan B."/>
            <person name="Jiang Y."/>
            <person name="Adhikari A."/>
            <person name="Zheng C.-J."/>
            <person name="Schuster L."/>
            <person name="Cowan T.M."/>
            <person name="Smanski M.J."/>
            <person name="Chevrette M.G."/>
            <person name="De Carvalho L.P.S."/>
            <person name="Shen B."/>
        </authorList>
    </citation>
    <scope>NUCLEOTIDE SEQUENCE [LARGE SCALE GENOMIC DNA]</scope>
    <source>
        <strain evidence="2 3">NPDC048946</strain>
    </source>
</reference>
<organism evidence="2 3">
    <name type="scientific">Streptodolium elevatio</name>
    <dbReference type="NCBI Taxonomy" id="3157996"/>
    <lineage>
        <taxon>Bacteria</taxon>
        <taxon>Bacillati</taxon>
        <taxon>Actinomycetota</taxon>
        <taxon>Actinomycetes</taxon>
        <taxon>Kitasatosporales</taxon>
        <taxon>Streptomycetaceae</taxon>
        <taxon>Streptodolium</taxon>
    </lineage>
</organism>
<dbReference type="SUPFAM" id="SSF54593">
    <property type="entry name" value="Glyoxalase/Bleomycin resistance protein/Dihydroxybiphenyl dioxygenase"/>
    <property type="match status" value="1"/>
</dbReference>
<keyword evidence="3" id="KW-1185">Reference proteome</keyword>
<protein>
    <submittedName>
        <fullName evidence="2">VOC family protein</fullName>
    </submittedName>
</protein>
<comment type="caution">
    <text evidence="2">The sequence shown here is derived from an EMBL/GenBank/DDBJ whole genome shotgun (WGS) entry which is preliminary data.</text>
</comment>
<proteinExistence type="predicted"/>
<dbReference type="Gene3D" id="3.10.180.10">
    <property type="entry name" value="2,3-Dihydroxybiphenyl 1,2-Dioxygenase, domain 1"/>
    <property type="match status" value="1"/>
</dbReference>
<dbReference type="EMBL" id="JBEZFP010000035">
    <property type="protein sequence ID" value="MEU8135006.1"/>
    <property type="molecule type" value="Genomic_DNA"/>
</dbReference>
<dbReference type="Pfam" id="PF00903">
    <property type="entry name" value="Glyoxalase"/>
    <property type="match status" value="1"/>
</dbReference>
<dbReference type="RefSeq" id="WP_358354176.1">
    <property type="nucleotide sequence ID" value="NZ_JBEZFP010000035.1"/>
</dbReference>
<gene>
    <name evidence="2" type="ORF">AB0C36_16000</name>
</gene>
<dbReference type="Proteomes" id="UP001551482">
    <property type="component" value="Unassembled WGS sequence"/>
</dbReference>